<evidence type="ECO:0000313" key="2">
    <source>
        <dbReference type="EMBL" id="HAN24173.1"/>
    </source>
</evidence>
<gene>
    <name evidence="3" type="primary">treY</name>
    <name evidence="2" type="ORF">DCP95_06310</name>
    <name evidence="3" type="ORF">RR49_01457</name>
</gene>
<dbReference type="PANTHER" id="PTHR10357">
    <property type="entry name" value="ALPHA-AMYLASE FAMILY MEMBER"/>
    <property type="match status" value="1"/>
</dbReference>
<dbReference type="Gene3D" id="3.30.1590.10">
    <property type="entry name" value="Maltooligosyl trehalose synthase, domain 2"/>
    <property type="match status" value="1"/>
</dbReference>
<evidence type="ECO:0000313" key="4">
    <source>
        <dbReference type="Proteomes" id="UP000033451"/>
    </source>
</evidence>
<dbReference type="Proteomes" id="UP000033451">
    <property type="component" value="Unassembled WGS sequence"/>
</dbReference>
<reference evidence="3 4" key="1">
    <citation type="submission" date="2015-02" db="EMBL/GenBank/DDBJ databases">
        <title>Draft genome sequences of ten Microbacterium spp. with emphasis on heavy metal contaminated environments.</title>
        <authorList>
            <person name="Corretto E."/>
        </authorList>
    </citation>
    <scope>NUCLEOTIDE SEQUENCE [LARGE SCALE GENOMIC DNA]</scope>
    <source>
        <strain evidence="3 4">DSM 18659</strain>
    </source>
</reference>
<dbReference type="PANTHER" id="PTHR10357:SF216">
    <property type="entry name" value="MALTOOLIGOSYL TREHALOSE SYNTHASE-RELATED"/>
    <property type="match status" value="1"/>
</dbReference>
<evidence type="ECO:0000313" key="3">
    <source>
        <dbReference type="EMBL" id="KJL36706.1"/>
    </source>
</evidence>
<protein>
    <submittedName>
        <fullName evidence="2">Malto-oligosyltrehalose synthase</fullName>
    </submittedName>
    <submittedName>
        <fullName evidence="3">Maltooligosyl trehalose synthase</fullName>
        <ecNumber evidence="3">5.4.99.15</ecNumber>
    </submittedName>
</protein>
<evidence type="ECO:0000259" key="1">
    <source>
        <dbReference type="SMART" id="SM00642"/>
    </source>
</evidence>
<dbReference type="RefSeq" id="WP_045247400.1">
    <property type="nucleotide sequence ID" value="NZ_JYIY01000072.1"/>
</dbReference>
<name>A0A0F0LZ93_9MICO</name>
<dbReference type="InterPro" id="IPR012767">
    <property type="entry name" value="Trehalose_TreY"/>
</dbReference>
<dbReference type="Proteomes" id="UP000257479">
    <property type="component" value="Unassembled WGS sequence"/>
</dbReference>
<dbReference type="GO" id="GO:0030980">
    <property type="term" value="P:alpha-glucan catabolic process"/>
    <property type="evidence" value="ECO:0007669"/>
    <property type="project" value="TreeGrafter"/>
</dbReference>
<keyword evidence="4" id="KW-1185">Reference proteome</keyword>
<dbReference type="EMBL" id="JYIY01000072">
    <property type="protein sequence ID" value="KJL36706.1"/>
    <property type="molecule type" value="Genomic_DNA"/>
</dbReference>
<keyword evidence="3" id="KW-0413">Isomerase</keyword>
<evidence type="ECO:0000313" key="5">
    <source>
        <dbReference type="Proteomes" id="UP000257479"/>
    </source>
</evidence>
<accession>A0A0F0LZ93</accession>
<dbReference type="STRING" id="400772.RR49_01457"/>
<dbReference type="InterPro" id="IPR013797">
    <property type="entry name" value="Maltooligo_trehalose_synth_4"/>
</dbReference>
<dbReference type="Gene3D" id="3.20.20.80">
    <property type="entry name" value="Glycosidases"/>
    <property type="match status" value="1"/>
</dbReference>
<dbReference type="SMART" id="SM00642">
    <property type="entry name" value="Aamy"/>
    <property type="match status" value="1"/>
</dbReference>
<dbReference type="InterPro" id="IPR017853">
    <property type="entry name" value="GH"/>
</dbReference>
<dbReference type="Pfam" id="PF00128">
    <property type="entry name" value="Alpha-amylase"/>
    <property type="match status" value="1"/>
</dbReference>
<dbReference type="InterPro" id="IPR006047">
    <property type="entry name" value="GH13_cat_dom"/>
</dbReference>
<dbReference type="AlphaFoldDB" id="A0A0F0LZ93"/>
<dbReference type="GO" id="GO:0005992">
    <property type="term" value="P:trehalose biosynthetic process"/>
    <property type="evidence" value="ECO:0007669"/>
    <property type="project" value="TreeGrafter"/>
</dbReference>
<dbReference type="Gene3D" id="1.10.150.200">
    <property type="entry name" value="Maltooligosyl trehalose synthase, domain 3"/>
    <property type="match status" value="1"/>
</dbReference>
<reference evidence="2 5" key="2">
    <citation type="journal article" date="2018" name="Nat. Biotechnol.">
        <title>A standardized bacterial taxonomy based on genome phylogeny substantially revises the tree of life.</title>
        <authorList>
            <person name="Parks D.H."/>
            <person name="Chuvochina M."/>
            <person name="Waite D.W."/>
            <person name="Rinke C."/>
            <person name="Skarshewski A."/>
            <person name="Chaumeil P.A."/>
            <person name="Hugenholtz P."/>
        </authorList>
    </citation>
    <scope>NUCLEOTIDE SEQUENCE [LARGE SCALE GENOMIC DNA]</scope>
    <source>
        <strain evidence="2">UBA9152</strain>
    </source>
</reference>
<dbReference type="EC" id="5.4.99.15" evidence="3"/>
<sequence>MNPSSTYRLQIRPGFGLDDAAAIVPYLRDLGVGWVYLSPLLTATTGSDHGYDVVDPARIDPARGGAEGFARFVAAAREAGLGVLVDIVPNHMGVAVPRENPWWWDVLRLGEASAHARAFDIDWAFGGGRVRLPVLGGEFDDVIGDLVIDRDPAASAPDGVLRYVDHVFPLAPGSLDGIGSAPTTVDVRTVLGRQHYELRFWRDEATDLNYRRFFAVTSLAGVRVEDPAVFAAAHVEIVRWATEGLVDGLRVDHPDGLVDPAGYLERLRSAVGGLPVWVEKILEHAATDHPERLAPWWASAGTTGYDAMAELDRLFIDPRGVAALDGLDAALRAQTGLPPAPAWDDLIVETKRTMAATILQSEVRRLVRTLPAEVLEAVGADAAAPALAEILAAFPVYRSYLPAGAADLVRAGEEASARRPDLADAIAALLPVLGDATLEVARRFEQTTGPVMAKGVEDTAFYRFTRLGTLTEVGGDPSVASLDVEGFHAAFAERHARWPHALTALSTHDTKRSEDVRARLSVLSEQPERWATALGALRAVATTGHGPTDELLWQAIVGSWPASAERLHAYAEKAVREAGERTGWLAPDAAFEAGVHALVDAAFGAARPLVDDLVAHIAPAGWSNALGQKLLQLAGPGVPDVYQGSEVQELSLVDPDNRRPVDFTAHAALLHDIDAAVAATELDARLGAEGGPGMGEPLLPPVDATGRAKLLVTSRVLRLRRDRPELFTRYLPLEVVGEAAAHLVAFDRGGVIAAATRLPVGLGRRGGWGDTALLLPPGDWVDTLTGRVESGAVPVAQLCATYPVALLVRAG</sequence>
<dbReference type="Gene3D" id="1.10.10.470">
    <property type="entry name" value="Maltooligosyl trehalose synthase, domain 4"/>
    <property type="match status" value="1"/>
</dbReference>
<organism evidence="3 4">
    <name type="scientific">Microbacterium ginsengisoli</name>
    <dbReference type="NCBI Taxonomy" id="400772"/>
    <lineage>
        <taxon>Bacteria</taxon>
        <taxon>Bacillati</taxon>
        <taxon>Actinomycetota</taxon>
        <taxon>Actinomycetes</taxon>
        <taxon>Micrococcales</taxon>
        <taxon>Microbacteriaceae</taxon>
        <taxon>Microbacterium</taxon>
    </lineage>
</organism>
<dbReference type="SUPFAM" id="SSF51445">
    <property type="entry name" value="(Trans)glycosidases"/>
    <property type="match status" value="1"/>
</dbReference>
<dbReference type="NCBIfam" id="TIGR02401">
    <property type="entry name" value="trehalose_TreY"/>
    <property type="match status" value="1"/>
</dbReference>
<comment type="caution">
    <text evidence="3">The sequence shown here is derived from an EMBL/GenBank/DDBJ whole genome shotgun (WGS) entry which is preliminary data.</text>
</comment>
<dbReference type="PATRIC" id="fig|400772.4.peg.1480"/>
<dbReference type="EMBL" id="DMNG01000107">
    <property type="protein sequence ID" value="HAN24173.1"/>
    <property type="molecule type" value="Genomic_DNA"/>
</dbReference>
<dbReference type="GO" id="GO:0047470">
    <property type="term" value="F:(1,4)-alpha-D-glucan 1-alpha-D-glucosylmutase activity"/>
    <property type="evidence" value="ECO:0007669"/>
    <property type="project" value="UniProtKB-EC"/>
</dbReference>
<feature type="domain" description="Glycosyl hydrolase family 13 catalytic" evidence="1">
    <location>
        <begin position="10"/>
        <end position="364"/>
    </location>
</feature>
<dbReference type="CDD" id="cd11336">
    <property type="entry name" value="AmyAc_MTSase"/>
    <property type="match status" value="1"/>
</dbReference>
<proteinExistence type="predicted"/>